<dbReference type="AlphaFoldDB" id="G7DYF3"/>
<evidence type="ECO:0000256" key="2">
    <source>
        <dbReference type="ARBA" id="ARBA00022771"/>
    </source>
</evidence>
<evidence type="ECO:0000313" key="7">
    <source>
        <dbReference type="Proteomes" id="UP000009131"/>
    </source>
</evidence>
<keyword evidence="3" id="KW-0862">Zinc</keyword>
<dbReference type="InParanoid" id="G7DYF3"/>
<dbReference type="HOGENOM" id="CLU_140539_0_0_1"/>
<evidence type="ECO:0000256" key="4">
    <source>
        <dbReference type="PROSITE-ProRule" id="PRU00601"/>
    </source>
</evidence>
<dbReference type="Pfam" id="PF05495">
    <property type="entry name" value="zf-CHY"/>
    <property type="match status" value="1"/>
</dbReference>
<gene>
    <name evidence="6" type="primary">Mo02269</name>
    <name evidence="6" type="ORF">E5Q_02269</name>
</gene>
<dbReference type="GO" id="GO:0045041">
    <property type="term" value="P:protein import into mitochondrial intermembrane space"/>
    <property type="evidence" value="ECO:0007669"/>
    <property type="project" value="TreeGrafter"/>
</dbReference>
<dbReference type="Proteomes" id="UP000009131">
    <property type="component" value="Unassembled WGS sequence"/>
</dbReference>
<dbReference type="InterPro" id="IPR008913">
    <property type="entry name" value="Znf_CHY"/>
</dbReference>
<reference evidence="6 7" key="1">
    <citation type="journal article" date="2011" name="J. Gen. Appl. Microbiol.">
        <title>Draft genome sequencing of the enigmatic basidiomycete Mixia osmundae.</title>
        <authorList>
            <person name="Nishida H."/>
            <person name="Nagatsuka Y."/>
            <person name="Sugiyama J."/>
        </authorList>
    </citation>
    <scope>NUCLEOTIDE SEQUENCE [LARGE SCALE GENOMIC DNA]</scope>
    <source>
        <strain evidence="7">CBS 9802 / IAM 14324 / JCM 22182 / KY 12970</strain>
    </source>
</reference>
<protein>
    <recommendedName>
        <fullName evidence="5">CHY-type domain-containing protein</fullName>
    </recommendedName>
</protein>
<evidence type="ECO:0000259" key="5">
    <source>
        <dbReference type="PROSITE" id="PS51266"/>
    </source>
</evidence>
<dbReference type="EMBL" id="BABT02000062">
    <property type="protein sequence ID" value="GAA95613.1"/>
    <property type="molecule type" value="Genomic_DNA"/>
</dbReference>
<feature type="domain" description="CHY-type" evidence="5">
    <location>
        <begin position="1"/>
        <end position="65"/>
    </location>
</feature>
<dbReference type="InterPro" id="IPR052604">
    <property type="entry name" value="Mito_Tim_assembly_helper"/>
</dbReference>
<keyword evidence="7" id="KW-1185">Reference proteome</keyword>
<dbReference type="InterPro" id="IPR037274">
    <property type="entry name" value="Znf_CHY_sf"/>
</dbReference>
<accession>G7DYF3</accession>
<comment type="caution">
    <text evidence="6">The sequence shown here is derived from an EMBL/GenBank/DDBJ whole genome shotgun (WGS) entry which is preliminary data.</text>
</comment>
<name>G7DYF3_MIXOS</name>
<evidence type="ECO:0000256" key="3">
    <source>
        <dbReference type="ARBA" id="ARBA00022833"/>
    </source>
</evidence>
<proteinExistence type="predicted"/>
<keyword evidence="1" id="KW-0479">Metal-binding</keyword>
<dbReference type="GO" id="GO:0005758">
    <property type="term" value="C:mitochondrial intermembrane space"/>
    <property type="evidence" value="ECO:0007669"/>
    <property type="project" value="TreeGrafter"/>
</dbReference>
<keyword evidence="2 4" id="KW-0863">Zinc-finger</keyword>
<dbReference type="STRING" id="764103.G7DYF3"/>
<sequence>MCKHILNAQAAIRAPCCQKWFDCPECHAEKSDHPLLKMSEVVIACKKCKKVFRKDMERLMADPQAEGGAKGEDDADEYCPYCDNKFVLDAKTPAPVIGWEGDDVRMDNRMMKDQRIRQKTAAEVADELLQDMLEDTSVPS</sequence>
<dbReference type="PANTHER" id="PTHR28082:SF2">
    <property type="entry name" value="CHY-TYPE DOMAIN-CONTAINING PROTEIN"/>
    <property type="match status" value="1"/>
</dbReference>
<dbReference type="SUPFAM" id="SSF161219">
    <property type="entry name" value="CHY zinc finger-like"/>
    <property type="match status" value="1"/>
</dbReference>
<dbReference type="OrthoDB" id="411372at2759"/>
<dbReference type="FunCoup" id="G7DYF3">
    <property type="interactions" value="8"/>
</dbReference>
<reference evidence="6 7" key="2">
    <citation type="journal article" date="2012" name="Open Biol.">
        <title>Characteristics of nucleosomes and linker DNA regions on the genome of the basidiomycete Mixia osmundae revealed by mono- and dinucleosome mapping.</title>
        <authorList>
            <person name="Nishida H."/>
            <person name="Kondo S."/>
            <person name="Matsumoto T."/>
            <person name="Suzuki Y."/>
            <person name="Yoshikawa H."/>
            <person name="Taylor T.D."/>
            <person name="Sugiyama J."/>
        </authorList>
    </citation>
    <scope>NUCLEOTIDE SEQUENCE [LARGE SCALE GENOMIC DNA]</scope>
    <source>
        <strain evidence="7">CBS 9802 / IAM 14324 / JCM 22182 / KY 12970</strain>
    </source>
</reference>
<evidence type="ECO:0000313" key="6">
    <source>
        <dbReference type="EMBL" id="GAA95613.1"/>
    </source>
</evidence>
<dbReference type="GO" id="GO:0008270">
    <property type="term" value="F:zinc ion binding"/>
    <property type="evidence" value="ECO:0007669"/>
    <property type="project" value="UniProtKB-KW"/>
</dbReference>
<evidence type="ECO:0000256" key="1">
    <source>
        <dbReference type="ARBA" id="ARBA00022723"/>
    </source>
</evidence>
<dbReference type="PROSITE" id="PS51266">
    <property type="entry name" value="ZF_CHY"/>
    <property type="match status" value="1"/>
</dbReference>
<organism evidence="6 7">
    <name type="scientific">Mixia osmundae (strain CBS 9802 / IAM 14324 / JCM 22182 / KY 12970)</name>
    <dbReference type="NCBI Taxonomy" id="764103"/>
    <lineage>
        <taxon>Eukaryota</taxon>
        <taxon>Fungi</taxon>
        <taxon>Dikarya</taxon>
        <taxon>Basidiomycota</taxon>
        <taxon>Pucciniomycotina</taxon>
        <taxon>Mixiomycetes</taxon>
        <taxon>Mixiales</taxon>
        <taxon>Mixiaceae</taxon>
        <taxon>Mixia</taxon>
    </lineage>
</organism>
<dbReference type="PANTHER" id="PTHR28082">
    <property type="entry name" value="ZINC FINGER PROTEIN"/>
    <property type="match status" value="1"/>
</dbReference>
<dbReference type="eggNOG" id="KOG1940">
    <property type="taxonomic scope" value="Eukaryota"/>
</dbReference>